<dbReference type="InterPro" id="IPR000700">
    <property type="entry name" value="PAS-assoc_C"/>
</dbReference>
<dbReference type="PANTHER" id="PTHR43156:SF2">
    <property type="entry name" value="STAGE II SPORULATION PROTEIN E"/>
    <property type="match status" value="1"/>
</dbReference>
<dbReference type="Pfam" id="PF07228">
    <property type="entry name" value="SpoIIE"/>
    <property type="match status" value="1"/>
</dbReference>
<dbReference type="Gene3D" id="3.30.450.20">
    <property type="entry name" value="PAS domain"/>
    <property type="match status" value="2"/>
</dbReference>
<dbReference type="SUPFAM" id="SSF81606">
    <property type="entry name" value="PP2C-like"/>
    <property type="match status" value="1"/>
</dbReference>
<dbReference type="InterPro" id="IPR005561">
    <property type="entry name" value="ANTAR"/>
</dbReference>
<feature type="domain" description="ANTAR" evidence="3">
    <location>
        <begin position="9"/>
        <end position="70"/>
    </location>
</feature>
<gene>
    <name evidence="4" type="ORF">HNR40_003209</name>
</gene>
<dbReference type="InterPro" id="IPR001932">
    <property type="entry name" value="PPM-type_phosphatase-like_dom"/>
</dbReference>
<dbReference type="GO" id="GO:0003723">
    <property type="term" value="F:RNA binding"/>
    <property type="evidence" value="ECO:0007669"/>
    <property type="project" value="InterPro"/>
</dbReference>
<comment type="caution">
    <text evidence="4">The sequence shown here is derived from an EMBL/GenBank/DDBJ whole genome shotgun (WGS) entry which is preliminary data.</text>
</comment>
<dbReference type="Gene3D" id="3.60.40.10">
    <property type="entry name" value="PPM-type phosphatase domain"/>
    <property type="match status" value="1"/>
</dbReference>
<keyword evidence="5" id="KW-1185">Reference proteome</keyword>
<dbReference type="InterPro" id="IPR036457">
    <property type="entry name" value="PPM-type-like_dom_sf"/>
</dbReference>
<dbReference type="Pfam" id="PF08447">
    <property type="entry name" value="PAS_3"/>
    <property type="match status" value="1"/>
</dbReference>
<dbReference type="GO" id="GO:0016791">
    <property type="term" value="F:phosphatase activity"/>
    <property type="evidence" value="ECO:0007669"/>
    <property type="project" value="TreeGrafter"/>
</dbReference>
<feature type="domain" description="PAC" evidence="2">
    <location>
        <begin position="282"/>
        <end position="333"/>
    </location>
</feature>
<dbReference type="InterPro" id="IPR013655">
    <property type="entry name" value="PAS_fold_3"/>
</dbReference>
<name>A0A7W8A2E5_9ACTN</name>
<reference evidence="4 5" key="1">
    <citation type="submission" date="2020-08" db="EMBL/GenBank/DDBJ databases">
        <title>Genomic Encyclopedia of Type Strains, Phase IV (KMG-IV): sequencing the most valuable type-strain genomes for metagenomic binning, comparative biology and taxonomic classification.</title>
        <authorList>
            <person name="Goeker M."/>
        </authorList>
    </citation>
    <scope>NUCLEOTIDE SEQUENCE [LARGE SCALE GENOMIC DNA]</scope>
    <source>
        <strain evidence="4 5">DSM 45385</strain>
    </source>
</reference>
<dbReference type="PROSITE" id="PS50113">
    <property type="entry name" value="PAC"/>
    <property type="match status" value="1"/>
</dbReference>
<dbReference type="InterPro" id="IPR035965">
    <property type="entry name" value="PAS-like_dom_sf"/>
</dbReference>
<evidence type="ECO:0000313" key="4">
    <source>
        <dbReference type="EMBL" id="MBB5077734.1"/>
    </source>
</evidence>
<dbReference type="RefSeq" id="WP_184961879.1">
    <property type="nucleotide sequence ID" value="NZ_JACHIN010000004.1"/>
</dbReference>
<accession>A0A7W8A2E5</accession>
<evidence type="ECO:0000313" key="5">
    <source>
        <dbReference type="Proteomes" id="UP000568380"/>
    </source>
</evidence>
<dbReference type="EMBL" id="JACHIN010000004">
    <property type="protein sequence ID" value="MBB5077734.1"/>
    <property type="molecule type" value="Genomic_DNA"/>
</dbReference>
<dbReference type="InterPro" id="IPR052016">
    <property type="entry name" value="Bact_Sigma-Reg"/>
</dbReference>
<dbReference type="SUPFAM" id="SSF55785">
    <property type="entry name" value="PYP-like sensor domain (PAS domain)"/>
    <property type="match status" value="2"/>
</dbReference>
<proteinExistence type="predicted"/>
<sequence length="584" mass="63777">MSRDSDDVTARIRERLSALRARMRREAVLDEAVSRTAARLNIRPEEAARHLSRQAHGSGVELEDLAATVEPAPPPATLPPVPGWVLAVLQAVHVSAAYLAPVVDDDDRPVDFVIAAANEQARDVTGRGAADLVGERLVQACPGVVKSGLLEAYFRVLAEGRPLKLDPVEYVEARDHKLWPASLTVRAVPLHEGVLASWRALDEDERLISRWDRAQREAELGWAEWTLTTGRTYWTAQMYGIFGRDPADGPMPLEELPGTVVEADVPLVDELMSTLLEHGEAADSEFRIRQRHGVRQVRTVSEPVLDDSGTPVLVRMLVQDITRGRRRERALSAAHEQAVSQRRRAEEEQRVAHRLQDAIQPGRSGVLDLPGVRIAVRYLPAEDVGRLGGDWFKARRLPDGRVLVAIGDAMGHGLAAVGLMAQMRFGLAGLAYTKADAAQLATWLNDLIYHNSETVAATGTAVIGHFDPGSRLLTWTSAGHPPPLLVRDGVAALLEPPPGLMLGALESVAYELTSTQLHPGDMLFLYTDGVIERRDQDLDAGLKSLLEAADDCPLDDPEAAIGCVLDRIGLDTHDDVCLLALRIR</sequence>
<dbReference type="Proteomes" id="UP000568380">
    <property type="component" value="Unassembled WGS sequence"/>
</dbReference>
<evidence type="ECO:0000259" key="3">
    <source>
        <dbReference type="PROSITE" id="PS50921"/>
    </source>
</evidence>
<evidence type="ECO:0000256" key="1">
    <source>
        <dbReference type="ARBA" id="ARBA00022801"/>
    </source>
</evidence>
<dbReference type="SMART" id="SM00331">
    <property type="entry name" value="PP2C_SIG"/>
    <property type="match status" value="1"/>
</dbReference>
<evidence type="ECO:0000259" key="2">
    <source>
        <dbReference type="PROSITE" id="PS50113"/>
    </source>
</evidence>
<dbReference type="AlphaFoldDB" id="A0A7W8A2E5"/>
<protein>
    <submittedName>
        <fullName evidence="4">Serine phosphatase RsbU (Regulator of sigma subunit)</fullName>
    </submittedName>
</protein>
<dbReference type="PANTHER" id="PTHR43156">
    <property type="entry name" value="STAGE II SPORULATION PROTEIN E-RELATED"/>
    <property type="match status" value="1"/>
</dbReference>
<organism evidence="4 5">
    <name type="scientific">Nonomuraea endophytica</name>
    <dbReference type="NCBI Taxonomy" id="714136"/>
    <lineage>
        <taxon>Bacteria</taxon>
        <taxon>Bacillati</taxon>
        <taxon>Actinomycetota</taxon>
        <taxon>Actinomycetes</taxon>
        <taxon>Streptosporangiales</taxon>
        <taxon>Streptosporangiaceae</taxon>
        <taxon>Nonomuraea</taxon>
    </lineage>
</organism>
<keyword evidence="1" id="KW-0378">Hydrolase</keyword>
<dbReference type="PROSITE" id="PS50921">
    <property type="entry name" value="ANTAR"/>
    <property type="match status" value="1"/>
</dbReference>